<organism evidence="2 3">
    <name type="scientific">Gordonia effusa NBRC 100432</name>
    <dbReference type="NCBI Taxonomy" id="1077974"/>
    <lineage>
        <taxon>Bacteria</taxon>
        <taxon>Bacillati</taxon>
        <taxon>Actinomycetota</taxon>
        <taxon>Actinomycetes</taxon>
        <taxon>Mycobacteriales</taxon>
        <taxon>Gordoniaceae</taxon>
        <taxon>Gordonia</taxon>
    </lineage>
</organism>
<proteinExistence type="predicted"/>
<dbReference type="Proteomes" id="UP000035034">
    <property type="component" value="Unassembled WGS sequence"/>
</dbReference>
<comment type="caution">
    <text evidence="2">The sequence shown here is derived from an EMBL/GenBank/DDBJ whole genome shotgun (WGS) entry which is preliminary data.</text>
</comment>
<reference evidence="2 3" key="1">
    <citation type="submission" date="2011-12" db="EMBL/GenBank/DDBJ databases">
        <title>Whole genome shotgun sequence of Gordonia effusa NBRC 100432.</title>
        <authorList>
            <person name="Yoshida I."/>
            <person name="Takarada H."/>
            <person name="Hosoyama A."/>
            <person name="Tsuchikane K."/>
            <person name="Katsumata H."/>
            <person name="Yamazaki S."/>
            <person name="Fujita N."/>
        </authorList>
    </citation>
    <scope>NUCLEOTIDE SEQUENCE [LARGE SCALE GENOMIC DNA]</scope>
    <source>
        <strain evidence="2 3">NBRC 100432</strain>
    </source>
</reference>
<feature type="region of interest" description="Disordered" evidence="1">
    <location>
        <begin position="1"/>
        <end position="37"/>
    </location>
</feature>
<dbReference type="AlphaFoldDB" id="H0R0P0"/>
<feature type="compositionally biased region" description="Polar residues" evidence="1">
    <location>
        <begin position="16"/>
        <end position="26"/>
    </location>
</feature>
<keyword evidence="3" id="KW-1185">Reference proteome</keyword>
<evidence type="ECO:0000256" key="1">
    <source>
        <dbReference type="SAM" id="MobiDB-lite"/>
    </source>
</evidence>
<dbReference type="STRING" id="1077974.GOEFS_060_00340"/>
<evidence type="ECO:0000313" key="2">
    <source>
        <dbReference type="EMBL" id="GAB18641.1"/>
    </source>
</evidence>
<gene>
    <name evidence="2" type="ORF">GOEFS_060_00340</name>
</gene>
<dbReference type="EMBL" id="BAEH01000060">
    <property type="protein sequence ID" value="GAB18641.1"/>
    <property type="molecule type" value="Genomic_DNA"/>
</dbReference>
<protein>
    <submittedName>
        <fullName evidence="2">Uncharacterized protein</fullName>
    </submittedName>
</protein>
<name>H0R0P0_9ACTN</name>
<accession>H0R0P0</accession>
<evidence type="ECO:0000313" key="3">
    <source>
        <dbReference type="Proteomes" id="UP000035034"/>
    </source>
</evidence>
<sequence length="147" mass="15657">MTPKPLPGDYVRPDGNWSSPHVTTPHSGAGDKNSVSPKRVTVVQMEEQAWRARAEVASWGAEELRVSAAVVSGVLAHNYLGSGCTEGERVFSALRLILSTGSNSWSSALFVSAETLENLTEACKTTRSQIEAGDKRNGTNIGSEVQA</sequence>